<keyword evidence="3" id="KW-1185">Reference proteome</keyword>
<evidence type="ECO:0000256" key="1">
    <source>
        <dbReference type="SAM" id="MobiDB-lite"/>
    </source>
</evidence>
<accession>A0A251TI54</accession>
<protein>
    <submittedName>
        <fullName evidence="2">Uncharacterized protein</fullName>
    </submittedName>
</protein>
<feature type="region of interest" description="Disordered" evidence="1">
    <location>
        <begin position="1"/>
        <end position="22"/>
    </location>
</feature>
<reference evidence="3" key="1">
    <citation type="journal article" date="2017" name="Nature">
        <title>The sunflower genome provides insights into oil metabolism, flowering and Asterid evolution.</title>
        <authorList>
            <person name="Badouin H."/>
            <person name="Gouzy J."/>
            <person name="Grassa C.J."/>
            <person name="Murat F."/>
            <person name="Staton S.E."/>
            <person name="Cottret L."/>
            <person name="Lelandais-Briere C."/>
            <person name="Owens G.L."/>
            <person name="Carrere S."/>
            <person name="Mayjonade B."/>
            <person name="Legrand L."/>
            <person name="Gill N."/>
            <person name="Kane N.C."/>
            <person name="Bowers J.E."/>
            <person name="Hubner S."/>
            <person name="Bellec A."/>
            <person name="Berard A."/>
            <person name="Berges H."/>
            <person name="Blanchet N."/>
            <person name="Boniface M.C."/>
            <person name="Brunel D."/>
            <person name="Catrice O."/>
            <person name="Chaidir N."/>
            <person name="Claudel C."/>
            <person name="Donnadieu C."/>
            <person name="Faraut T."/>
            <person name="Fievet G."/>
            <person name="Helmstetter N."/>
            <person name="King M."/>
            <person name="Knapp S.J."/>
            <person name="Lai Z."/>
            <person name="Le Paslier M.C."/>
            <person name="Lippi Y."/>
            <person name="Lorenzon L."/>
            <person name="Mandel J.R."/>
            <person name="Marage G."/>
            <person name="Marchand G."/>
            <person name="Marquand E."/>
            <person name="Bret-Mestries E."/>
            <person name="Morien E."/>
            <person name="Nambeesan S."/>
            <person name="Nguyen T."/>
            <person name="Pegot-Espagnet P."/>
            <person name="Pouilly N."/>
            <person name="Raftis F."/>
            <person name="Sallet E."/>
            <person name="Schiex T."/>
            <person name="Thomas J."/>
            <person name="Vandecasteele C."/>
            <person name="Vares D."/>
            <person name="Vear F."/>
            <person name="Vautrin S."/>
            <person name="Crespi M."/>
            <person name="Mangin B."/>
            <person name="Burke J.M."/>
            <person name="Salse J."/>
            <person name="Munos S."/>
            <person name="Vincourt P."/>
            <person name="Rieseberg L.H."/>
            <person name="Langlade N.B."/>
        </authorList>
    </citation>
    <scope>NUCLEOTIDE SEQUENCE [LARGE SCALE GENOMIC DNA]</scope>
    <source>
        <strain evidence="3">cv. SF193</strain>
    </source>
</reference>
<evidence type="ECO:0000313" key="3">
    <source>
        <dbReference type="Proteomes" id="UP000215914"/>
    </source>
</evidence>
<sequence>MDGLEPRGRTAHGLEPRGRTAHERAWTWASVAHARMEVSQDKLPALNDWAVSVQLRN</sequence>
<dbReference type="InParanoid" id="A0A251TI54"/>
<gene>
    <name evidence="2" type="ORF">HannXRQ_Chr10g0285381</name>
</gene>
<dbReference type="EMBL" id="CM007899">
    <property type="protein sequence ID" value="OTG10236.1"/>
    <property type="molecule type" value="Genomic_DNA"/>
</dbReference>
<proteinExistence type="predicted"/>
<evidence type="ECO:0000313" key="2">
    <source>
        <dbReference type="EMBL" id="OTG10236.1"/>
    </source>
</evidence>
<organism evidence="2 3">
    <name type="scientific">Helianthus annuus</name>
    <name type="common">Common sunflower</name>
    <dbReference type="NCBI Taxonomy" id="4232"/>
    <lineage>
        <taxon>Eukaryota</taxon>
        <taxon>Viridiplantae</taxon>
        <taxon>Streptophyta</taxon>
        <taxon>Embryophyta</taxon>
        <taxon>Tracheophyta</taxon>
        <taxon>Spermatophyta</taxon>
        <taxon>Magnoliopsida</taxon>
        <taxon>eudicotyledons</taxon>
        <taxon>Gunneridae</taxon>
        <taxon>Pentapetalae</taxon>
        <taxon>asterids</taxon>
        <taxon>campanulids</taxon>
        <taxon>Asterales</taxon>
        <taxon>Asteraceae</taxon>
        <taxon>Asteroideae</taxon>
        <taxon>Heliantheae alliance</taxon>
        <taxon>Heliantheae</taxon>
        <taxon>Helianthus</taxon>
    </lineage>
</organism>
<name>A0A251TI54_HELAN</name>
<dbReference type="AlphaFoldDB" id="A0A251TI54"/>
<dbReference type="Proteomes" id="UP000215914">
    <property type="component" value="Chromosome 10"/>
</dbReference>